<dbReference type="GO" id="GO:0004803">
    <property type="term" value="F:transposase activity"/>
    <property type="evidence" value="ECO:0007669"/>
    <property type="project" value="InterPro"/>
</dbReference>
<organism evidence="4 5">
    <name type="scientific">Candidatus Desulfolinea nitratireducens</name>
    <dbReference type="NCBI Taxonomy" id="2841698"/>
    <lineage>
        <taxon>Bacteria</taxon>
        <taxon>Bacillati</taxon>
        <taxon>Chloroflexota</taxon>
        <taxon>Anaerolineae</taxon>
        <taxon>Anaerolineales</taxon>
        <taxon>Anaerolineales incertae sedis</taxon>
        <taxon>Candidatus Desulfolinea</taxon>
    </lineage>
</organism>
<evidence type="ECO:0000313" key="5">
    <source>
        <dbReference type="Proteomes" id="UP000614469"/>
    </source>
</evidence>
<name>A0A8J6NIM4_9CHLR</name>
<protein>
    <submittedName>
        <fullName evidence="4">IS110 family transposase</fullName>
    </submittedName>
</protein>
<dbReference type="InterPro" id="IPR047650">
    <property type="entry name" value="Transpos_IS110"/>
</dbReference>
<sequence length="442" mass="50741">MDEPVSVGVSLDPKIHAPPTHKECSMKSDAESIPIQRFIAIDLHKKYVMIGGQNKRKDWVLRPRKVRMSRFRDWAAKNLRPGDAVVIEATSNTWDIYDLVAPLVTKTVVAHPGKVRQIAEARVKTDKEDIKRLITLLIADVVPEVWVPPMHVRELRSLVSFRWRLSKQITMSKNRLHSVIQSANLNPPQGKILADKNLSWWQQQKFSELTDFQVQLDQQIVEQLEAHKANIDQKLAIMSNSKPWADDIVFLMQIPGFGIIFSMIVLSAIGDISRFERPKKLAGYAGLGAGVHDSGEKHQEKSITKEGRKELRWAMVEVAWGAVRSDPYWKTEYNRLSKSKHPNKAIVAIARRLLVAVWHILSKREPYQHFDEEIIAYKMITWSQRMNEEALKGMTRQQFAKYGLLRLGIGEDITRIHHNGKPRRIAPTEEVLSLKPELRPPK</sequence>
<dbReference type="AlphaFoldDB" id="A0A8J6NIM4"/>
<comment type="caution">
    <text evidence="4">The sequence shown here is derived from an EMBL/GenBank/DDBJ whole genome shotgun (WGS) entry which is preliminary data.</text>
</comment>
<dbReference type="Pfam" id="PF01548">
    <property type="entry name" value="DEDD_Tnp_IS110"/>
    <property type="match status" value="1"/>
</dbReference>
<feature type="domain" description="Transposase IS116/IS110/IS902 C-terminal" evidence="3">
    <location>
        <begin position="251"/>
        <end position="333"/>
    </location>
</feature>
<dbReference type="Pfam" id="PF02371">
    <property type="entry name" value="Transposase_20"/>
    <property type="match status" value="1"/>
</dbReference>
<dbReference type="PANTHER" id="PTHR33055:SF13">
    <property type="entry name" value="TRANSPOSASE"/>
    <property type="match status" value="1"/>
</dbReference>
<evidence type="ECO:0000313" key="4">
    <source>
        <dbReference type="EMBL" id="MBC8333640.1"/>
    </source>
</evidence>
<keyword evidence="1" id="KW-0472">Membrane</keyword>
<dbReference type="InterPro" id="IPR003346">
    <property type="entry name" value="Transposase_20"/>
</dbReference>
<keyword evidence="1" id="KW-1133">Transmembrane helix</keyword>
<accession>A0A8J6NIM4</accession>
<dbReference type="Proteomes" id="UP000614469">
    <property type="component" value="Unassembled WGS sequence"/>
</dbReference>
<evidence type="ECO:0000259" key="3">
    <source>
        <dbReference type="Pfam" id="PF02371"/>
    </source>
</evidence>
<dbReference type="InterPro" id="IPR002525">
    <property type="entry name" value="Transp_IS110-like_N"/>
</dbReference>
<dbReference type="GO" id="GO:0003677">
    <property type="term" value="F:DNA binding"/>
    <property type="evidence" value="ECO:0007669"/>
    <property type="project" value="InterPro"/>
</dbReference>
<dbReference type="EMBL" id="JACNJN010000006">
    <property type="protein sequence ID" value="MBC8333640.1"/>
    <property type="molecule type" value="Genomic_DNA"/>
</dbReference>
<keyword evidence="1" id="KW-0812">Transmembrane</keyword>
<evidence type="ECO:0000259" key="2">
    <source>
        <dbReference type="Pfam" id="PF01548"/>
    </source>
</evidence>
<reference evidence="4 5" key="1">
    <citation type="submission" date="2020-08" db="EMBL/GenBank/DDBJ databases">
        <title>Bridging the membrane lipid divide: bacteria of the FCB group superphylum have the potential to synthesize archaeal ether lipids.</title>
        <authorList>
            <person name="Villanueva L."/>
            <person name="Von Meijenfeldt F.A.B."/>
            <person name="Westbye A.B."/>
            <person name="Yadav S."/>
            <person name="Hopmans E.C."/>
            <person name="Dutilh B.E."/>
            <person name="Sinninghe Damste J.S."/>
        </authorList>
    </citation>
    <scope>NUCLEOTIDE SEQUENCE [LARGE SCALE GENOMIC DNA]</scope>
    <source>
        <strain evidence="4">NIOZ-UU36</strain>
    </source>
</reference>
<dbReference type="GO" id="GO:0006313">
    <property type="term" value="P:DNA transposition"/>
    <property type="evidence" value="ECO:0007669"/>
    <property type="project" value="InterPro"/>
</dbReference>
<dbReference type="NCBIfam" id="NF033542">
    <property type="entry name" value="transpos_IS110"/>
    <property type="match status" value="1"/>
</dbReference>
<evidence type="ECO:0000256" key="1">
    <source>
        <dbReference type="SAM" id="Phobius"/>
    </source>
</evidence>
<gene>
    <name evidence="4" type="ORF">H8E29_00080</name>
</gene>
<feature type="transmembrane region" description="Helical" evidence="1">
    <location>
        <begin position="248"/>
        <end position="270"/>
    </location>
</feature>
<dbReference type="PANTHER" id="PTHR33055">
    <property type="entry name" value="TRANSPOSASE FOR INSERTION SEQUENCE ELEMENT IS1111A"/>
    <property type="match status" value="1"/>
</dbReference>
<proteinExistence type="predicted"/>
<feature type="domain" description="Transposase IS110-like N-terminal" evidence="2">
    <location>
        <begin position="41"/>
        <end position="182"/>
    </location>
</feature>